<evidence type="ECO:0000313" key="1">
    <source>
        <dbReference type="EMBL" id="RQP21268.1"/>
    </source>
</evidence>
<evidence type="ECO:0008006" key="3">
    <source>
        <dbReference type="Google" id="ProtNLM"/>
    </source>
</evidence>
<organism evidence="1 2">
    <name type="scientific">Piscinibacter terrae</name>
    <dbReference type="NCBI Taxonomy" id="2496871"/>
    <lineage>
        <taxon>Bacteria</taxon>
        <taxon>Pseudomonadati</taxon>
        <taxon>Pseudomonadota</taxon>
        <taxon>Betaproteobacteria</taxon>
        <taxon>Burkholderiales</taxon>
        <taxon>Sphaerotilaceae</taxon>
        <taxon>Piscinibacter</taxon>
    </lineage>
</organism>
<dbReference type="OrthoDB" id="8913359at2"/>
<keyword evidence="2" id="KW-1185">Reference proteome</keyword>
<dbReference type="EMBL" id="QUSW01000012">
    <property type="protein sequence ID" value="RQP21268.1"/>
    <property type="molecule type" value="Genomic_DNA"/>
</dbReference>
<sequence length="160" mass="18590">MKHTDELTQLLRLRRLREDAARLDFQRHRETRDAAQAAVTAREAEVARLRHERHSLVQRAGHEHAPAMPRLGIFTSTRREMLDDLLERAEYALIDDEESLTEAQDALDAAQAAWQREMARCEAVQMLRDRVQRDARWADAARAERELDASKRLAGWEAVR</sequence>
<comment type="caution">
    <text evidence="1">The sequence shown here is derived from an EMBL/GenBank/DDBJ whole genome shotgun (WGS) entry which is preliminary data.</text>
</comment>
<dbReference type="Gene3D" id="1.10.287.1700">
    <property type="match status" value="1"/>
</dbReference>
<protein>
    <recommendedName>
        <fullName evidence="3">Flagellar FliJ protein</fullName>
    </recommendedName>
</protein>
<dbReference type="AlphaFoldDB" id="A0A3N7HH01"/>
<reference evidence="1 2" key="1">
    <citation type="submission" date="2018-08" db="EMBL/GenBank/DDBJ databases">
        <authorList>
            <person name="Khan S.A."/>
            <person name="Jeon C.O."/>
            <person name="Chun B.H."/>
            <person name="Jeong S.E."/>
        </authorList>
    </citation>
    <scope>NUCLEOTIDE SEQUENCE [LARGE SCALE GENOMIC DNA]</scope>
    <source>
        <strain evidence="1 2">S-16</strain>
    </source>
</reference>
<name>A0A3N7HH01_9BURK</name>
<gene>
    <name evidence="1" type="ORF">DZC73_28955</name>
</gene>
<proteinExistence type="predicted"/>
<reference evidence="1 2" key="2">
    <citation type="submission" date="2018-12" db="EMBL/GenBank/DDBJ databases">
        <title>Rhizobacter gummiphilus sp. nov., a rubber-degrading bacterium isolated from the soil of a botanical garden in Japan.</title>
        <authorList>
            <person name="Shunsuke S.S."/>
        </authorList>
    </citation>
    <scope>NUCLEOTIDE SEQUENCE [LARGE SCALE GENOMIC DNA]</scope>
    <source>
        <strain evidence="1 2">S-16</strain>
    </source>
</reference>
<evidence type="ECO:0000313" key="2">
    <source>
        <dbReference type="Proteomes" id="UP000267464"/>
    </source>
</evidence>
<dbReference type="RefSeq" id="WP_124543895.1">
    <property type="nucleotide sequence ID" value="NZ_QUSW01000012.1"/>
</dbReference>
<accession>A0A3N7HH01</accession>
<dbReference type="Proteomes" id="UP000267464">
    <property type="component" value="Unassembled WGS sequence"/>
</dbReference>
<dbReference type="InterPro" id="IPR053716">
    <property type="entry name" value="Flag_assembly_chemotaxis_eff"/>
</dbReference>